<evidence type="ECO:0000313" key="3">
    <source>
        <dbReference type="EMBL" id="CDI85059.1"/>
    </source>
</evidence>
<name>U6H2Y1_9EIME</name>
<organism evidence="3 4">
    <name type="scientific">Eimeria praecox</name>
    <dbReference type="NCBI Taxonomy" id="51316"/>
    <lineage>
        <taxon>Eukaryota</taxon>
        <taxon>Sar</taxon>
        <taxon>Alveolata</taxon>
        <taxon>Apicomplexa</taxon>
        <taxon>Conoidasida</taxon>
        <taxon>Coccidia</taxon>
        <taxon>Eucoccidiorida</taxon>
        <taxon>Eimeriorina</taxon>
        <taxon>Eimeriidae</taxon>
        <taxon>Eimeria</taxon>
    </lineage>
</organism>
<dbReference type="InterPro" id="IPR000477">
    <property type="entry name" value="RT_dom"/>
</dbReference>
<evidence type="ECO:0000259" key="2">
    <source>
        <dbReference type="Pfam" id="PF00078"/>
    </source>
</evidence>
<feature type="region of interest" description="Disordered" evidence="1">
    <location>
        <begin position="403"/>
        <end position="434"/>
    </location>
</feature>
<dbReference type="PANTHER" id="PTHR19446">
    <property type="entry name" value="REVERSE TRANSCRIPTASES"/>
    <property type="match status" value="1"/>
</dbReference>
<protein>
    <recommendedName>
        <fullName evidence="2">Reverse transcriptase domain-containing protein</fullName>
    </recommendedName>
</protein>
<dbReference type="CDD" id="cd01650">
    <property type="entry name" value="RT_nLTR_like"/>
    <property type="match status" value="1"/>
</dbReference>
<reference evidence="3" key="1">
    <citation type="submission" date="2013-10" db="EMBL/GenBank/DDBJ databases">
        <title>Genomic analysis of the causative agents of coccidiosis in chickens.</title>
        <authorList>
            <person name="Reid A.J."/>
            <person name="Blake D."/>
            <person name="Billington K."/>
            <person name="Browne H."/>
            <person name="Dunn M."/>
            <person name="Hung S."/>
            <person name="Kawahara F."/>
            <person name="Miranda-Saavedra D."/>
            <person name="Mourier T."/>
            <person name="Nagra H."/>
            <person name="Otto T.D."/>
            <person name="Rawlings N."/>
            <person name="Sanchez A."/>
            <person name="Sanders M."/>
            <person name="Subramaniam C."/>
            <person name="Tay Y."/>
            <person name="Dear P."/>
            <person name="Doerig C."/>
            <person name="Gruber A."/>
            <person name="Parkinson J."/>
            <person name="Shirley M."/>
            <person name="Wan K.L."/>
            <person name="Berriman M."/>
            <person name="Tomley F."/>
            <person name="Pain A."/>
        </authorList>
    </citation>
    <scope>NUCLEOTIDE SEQUENCE [LARGE SCALE GENOMIC DNA]</scope>
    <source>
        <strain evidence="3">Houghton</strain>
    </source>
</reference>
<accession>U6H2Y1</accession>
<evidence type="ECO:0000256" key="1">
    <source>
        <dbReference type="SAM" id="MobiDB-lite"/>
    </source>
</evidence>
<dbReference type="OrthoDB" id="6628767at2759"/>
<gene>
    <name evidence="3" type="ORF">EPH_0061080</name>
</gene>
<feature type="compositionally biased region" description="Basic and acidic residues" evidence="1">
    <location>
        <begin position="247"/>
        <end position="261"/>
    </location>
</feature>
<feature type="compositionally biased region" description="Polar residues" evidence="1">
    <location>
        <begin position="404"/>
        <end position="421"/>
    </location>
</feature>
<reference evidence="3" key="2">
    <citation type="submission" date="2013-10" db="EMBL/GenBank/DDBJ databases">
        <authorList>
            <person name="Aslett M."/>
        </authorList>
    </citation>
    <scope>NUCLEOTIDE SEQUENCE [LARGE SCALE GENOMIC DNA]</scope>
    <source>
        <strain evidence="3">Houghton</strain>
    </source>
</reference>
<dbReference type="EMBL" id="HG693343">
    <property type="protein sequence ID" value="CDI85059.1"/>
    <property type="molecule type" value="Genomic_DNA"/>
</dbReference>
<feature type="region of interest" description="Disordered" evidence="1">
    <location>
        <begin position="302"/>
        <end position="347"/>
    </location>
</feature>
<feature type="compositionally biased region" description="Polar residues" evidence="1">
    <location>
        <begin position="147"/>
        <end position="156"/>
    </location>
</feature>
<keyword evidence="4" id="KW-1185">Reference proteome</keyword>
<dbReference type="VEuPathDB" id="ToxoDB:EPH_0061080"/>
<feature type="region of interest" description="Disordered" evidence="1">
    <location>
        <begin position="136"/>
        <end position="156"/>
    </location>
</feature>
<evidence type="ECO:0000313" key="4">
    <source>
        <dbReference type="Proteomes" id="UP000018201"/>
    </source>
</evidence>
<feature type="compositionally biased region" description="Polar residues" evidence="1">
    <location>
        <begin position="60"/>
        <end position="71"/>
    </location>
</feature>
<feature type="region of interest" description="Disordered" evidence="1">
    <location>
        <begin position="1"/>
        <end position="89"/>
    </location>
</feature>
<dbReference type="AlphaFoldDB" id="U6H2Y1"/>
<dbReference type="Proteomes" id="UP000018201">
    <property type="component" value="Unassembled WGS sequence"/>
</dbReference>
<dbReference type="Pfam" id="PF00078">
    <property type="entry name" value="RVT_1"/>
    <property type="match status" value="1"/>
</dbReference>
<proteinExistence type="predicted"/>
<feature type="region of interest" description="Disordered" evidence="1">
    <location>
        <begin position="229"/>
        <end position="287"/>
    </location>
</feature>
<feature type="domain" description="Reverse transcriptase" evidence="2">
    <location>
        <begin position="519"/>
        <end position="625"/>
    </location>
</feature>
<sequence length="665" mass="73264">MRTEQQRPVAPEPTAIDLDVEDASDFHNATSDTSSDDEEGPEERADEREIGALLHEGPTTGRSSIMTQQASGEEGSSGADDQTSSLPGHQRLAPSVEAAQLHSNQLQGVRKGPSRVPLRDVILQIVARRKAAACSCNETRPSPPSSAPNHTEGTASSGLFVFGAQSTAAIATDLPSNSSTTEAGGQEPQQFLCPSCNVDFRSKRGLANHLRRGVTNRCALLKASLINKEQNIPTPSDPKATKRNRGQRREGAEGHQGDRRGHSTSPMNTKKRHRAPDYSEGPPWAEHPSQAVTSLQMLNARPAPATRQTQQQPAEATPEAQLTHTQPNAACGHRNQPITRNRPLRIPRLPTDAYARLKNTLEDPAKATTANVSTGTWEKVETAIEGFIAALYDAVWFANKKPTAANQQSSRKPPSSNSIQQEPRKARVPPRLAQAQDNVKKALLALREEEKAQQGRQQSRQEELLKSHLMSAAGPDGKGFFVYKRFEDVLVPAMTAIYNASSRHRRVPAKWKESVTVLIPKGGDPSSVKNWRPINLQDCIYKLYAALWANRITDWAIQSGVASKSQKGFMPVNGCHEHLFLAQSILHSTRRSKRPLYMTYYDLKNAFGSIPHKLIDVPFEDLKNALYKYSYHLSKTDNTQHSSHHPHGVPFEDLKNAMQVFISSQ</sequence>
<feature type="compositionally biased region" description="Low complexity" evidence="1">
    <location>
        <begin position="302"/>
        <end position="321"/>
    </location>
</feature>